<accession>A0A1F2WQ52</accession>
<evidence type="ECO:0000256" key="1">
    <source>
        <dbReference type="ARBA" id="ARBA00005901"/>
    </source>
</evidence>
<gene>
    <name evidence="4" type="primary">atpE</name>
    <name evidence="6" type="ORF">A2Y75_00565</name>
</gene>
<evidence type="ECO:0000256" key="5">
    <source>
        <dbReference type="SAM" id="Coils"/>
    </source>
</evidence>
<comment type="similarity">
    <text evidence="1 4">Belongs to the V-ATPase E subunit family.</text>
</comment>
<dbReference type="GO" id="GO:0005524">
    <property type="term" value="F:ATP binding"/>
    <property type="evidence" value="ECO:0007669"/>
    <property type="project" value="UniProtKB-UniRule"/>
</dbReference>
<evidence type="ECO:0000313" key="6">
    <source>
        <dbReference type="EMBL" id="OFW59008.1"/>
    </source>
</evidence>
<comment type="caution">
    <text evidence="6">The sequence shown here is derived from an EMBL/GenBank/DDBJ whole genome shotgun (WGS) entry which is preliminary data.</text>
</comment>
<dbReference type="Pfam" id="PF01991">
    <property type="entry name" value="vATP-synt_E"/>
    <property type="match status" value="1"/>
</dbReference>
<dbReference type="InterPro" id="IPR002842">
    <property type="entry name" value="ATPase_V1_Esu"/>
</dbReference>
<keyword evidence="3 4" id="KW-0406">Ion transport</keyword>
<evidence type="ECO:0000313" key="7">
    <source>
        <dbReference type="Proteomes" id="UP000177876"/>
    </source>
</evidence>
<dbReference type="Proteomes" id="UP000177876">
    <property type="component" value="Unassembled WGS sequence"/>
</dbReference>
<dbReference type="EMBL" id="MELK01000019">
    <property type="protein sequence ID" value="OFW59008.1"/>
    <property type="molecule type" value="Genomic_DNA"/>
</dbReference>
<name>A0A1F2WQ52_9ACTN</name>
<dbReference type="AlphaFoldDB" id="A0A1F2WQ52"/>
<dbReference type="SUPFAM" id="SSF160527">
    <property type="entry name" value="V-type ATPase subunit E-like"/>
    <property type="match status" value="1"/>
</dbReference>
<dbReference type="InterPro" id="IPR038495">
    <property type="entry name" value="ATPase_E_C"/>
</dbReference>
<dbReference type="HAMAP" id="MF_00311">
    <property type="entry name" value="ATP_synth_E_arch"/>
    <property type="match status" value="1"/>
</dbReference>
<keyword evidence="5" id="KW-0175">Coiled coil</keyword>
<comment type="function">
    <text evidence="4">Produces ATP from ADP in the presence of a proton gradient across the membrane.</text>
</comment>
<sequence length="202" mass="22315">MSIEDILQALDDQCREECQEIFARAEQEAKQILERAKGEAEAIRQARMAKVRAEAQSETTSMLYSARLKSKNAVISVKEIVAERAMAEAEKELENLRSRPNYEAVLEGLIKEGLARLGGKVVCHLDPADKELADSILRKQGVDYEVLTDVECLGGAVVSNTEGRVNIINTVEERLNRAREKLRMNVSGILFEEEAKAAVGGG</sequence>
<reference evidence="6 7" key="1">
    <citation type="journal article" date="2016" name="Nat. Commun.">
        <title>Thousands of microbial genomes shed light on interconnected biogeochemical processes in an aquifer system.</title>
        <authorList>
            <person name="Anantharaman K."/>
            <person name="Brown C.T."/>
            <person name="Hug L.A."/>
            <person name="Sharon I."/>
            <person name="Castelle C.J."/>
            <person name="Probst A.J."/>
            <person name="Thomas B.C."/>
            <person name="Singh A."/>
            <person name="Wilkins M.J."/>
            <person name="Karaoz U."/>
            <person name="Brodie E.L."/>
            <person name="Williams K.H."/>
            <person name="Hubbard S.S."/>
            <person name="Banfield J.F."/>
        </authorList>
    </citation>
    <scope>NUCLEOTIDE SEQUENCE [LARGE SCALE GENOMIC DNA]</scope>
</reference>
<dbReference type="Gene3D" id="3.30.2320.30">
    <property type="entry name" value="ATP synthase, E subunit, C-terminal"/>
    <property type="match status" value="1"/>
</dbReference>
<feature type="coiled-coil region" evidence="5">
    <location>
        <begin position="15"/>
        <end position="46"/>
    </location>
</feature>
<dbReference type="Gene3D" id="1.20.5.620">
    <property type="entry name" value="F1F0 ATP synthase subunit B, membrane domain"/>
    <property type="match status" value="1"/>
</dbReference>
<dbReference type="STRING" id="1797197.A2Y75_00565"/>
<dbReference type="GO" id="GO:0046961">
    <property type="term" value="F:proton-transporting ATPase activity, rotational mechanism"/>
    <property type="evidence" value="ECO:0007669"/>
    <property type="project" value="InterPro"/>
</dbReference>
<keyword evidence="4" id="KW-0066">ATP synthesis</keyword>
<dbReference type="GO" id="GO:0033178">
    <property type="term" value="C:proton-transporting two-sector ATPase complex, catalytic domain"/>
    <property type="evidence" value="ECO:0007669"/>
    <property type="project" value="InterPro"/>
</dbReference>
<proteinExistence type="inferred from homology"/>
<evidence type="ECO:0000256" key="2">
    <source>
        <dbReference type="ARBA" id="ARBA00022448"/>
    </source>
</evidence>
<evidence type="ECO:0000256" key="4">
    <source>
        <dbReference type="HAMAP-Rule" id="MF_00311"/>
    </source>
</evidence>
<dbReference type="PANTHER" id="PTHR45715">
    <property type="entry name" value="ATPASE H+-TRANSPORTING V1 SUBUNIT E1A-RELATED"/>
    <property type="match status" value="1"/>
</dbReference>
<keyword evidence="2 4" id="KW-0813">Transport</keyword>
<dbReference type="GO" id="GO:0042777">
    <property type="term" value="P:proton motive force-driven plasma membrane ATP synthesis"/>
    <property type="evidence" value="ECO:0007669"/>
    <property type="project" value="UniProtKB-UniRule"/>
</dbReference>
<dbReference type="GO" id="GO:0046933">
    <property type="term" value="F:proton-transporting ATP synthase activity, rotational mechanism"/>
    <property type="evidence" value="ECO:0007669"/>
    <property type="project" value="UniProtKB-UniRule"/>
</dbReference>
<keyword evidence="4" id="KW-0375">Hydrogen ion transport</keyword>
<organism evidence="6 7">
    <name type="scientific">Candidatus Solincola sediminis</name>
    <dbReference type="NCBI Taxonomy" id="1797199"/>
    <lineage>
        <taxon>Bacteria</taxon>
        <taxon>Bacillati</taxon>
        <taxon>Actinomycetota</taxon>
        <taxon>Candidatus Geothermincolia</taxon>
        <taxon>Candidatus Geothermincolales</taxon>
        <taxon>Candidatus Geothermincolaceae</taxon>
        <taxon>Candidatus Solincola</taxon>
    </lineage>
</organism>
<protein>
    <recommendedName>
        <fullName evidence="4">V-type proton ATPase subunit E</fullName>
    </recommendedName>
    <alternativeName>
        <fullName evidence="4">V-ATPase subunit E</fullName>
    </alternativeName>
</protein>
<evidence type="ECO:0000256" key="3">
    <source>
        <dbReference type="ARBA" id="ARBA00023065"/>
    </source>
</evidence>